<feature type="region of interest" description="Disordered" evidence="4">
    <location>
        <begin position="23"/>
        <end position="44"/>
    </location>
</feature>
<keyword evidence="2" id="KW-0378">Hydrolase</keyword>
<feature type="region of interest" description="Disordered" evidence="4">
    <location>
        <begin position="466"/>
        <end position="487"/>
    </location>
</feature>
<evidence type="ECO:0000256" key="4">
    <source>
        <dbReference type="SAM" id="MobiDB-lite"/>
    </source>
</evidence>
<keyword evidence="1" id="KW-0540">Nuclease</keyword>
<dbReference type="GO" id="GO:0000175">
    <property type="term" value="F:3'-5'-RNA exonuclease activity"/>
    <property type="evidence" value="ECO:0007669"/>
    <property type="project" value="InterPro"/>
</dbReference>
<dbReference type="Gene3D" id="3.30.420.10">
    <property type="entry name" value="Ribonuclease H-like superfamily/Ribonuclease H"/>
    <property type="match status" value="1"/>
</dbReference>
<dbReference type="AlphaFoldDB" id="A0A9W9YT65"/>
<dbReference type="EMBL" id="MU827307">
    <property type="protein sequence ID" value="KAJ7362074.1"/>
    <property type="molecule type" value="Genomic_DNA"/>
</dbReference>
<dbReference type="Pfam" id="PF00929">
    <property type="entry name" value="RNase_T"/>
    <property type="match status" value="2"/>
</dbReference>
<evidence type="ECO:0000256" key="1">
    <source>
        <dbReference type="ARBA" id="ARBA00022722"/>
    </source>
</evidence>
<name>A0A9W9YT65_9CNID</name>
<proteinExistence type="predicted"/>
<evidence type="ECO:0000259" key="5">
    <source>
        <dbReference type="SMART" id="SM00479"/>
    </source>
</evidence>
<dbReference type="InterPro" id="IPR047201">
    <property type="entry name" value="ERI-1_3'hExo-like"/>
</dbReference>
<sequence length="487" mass="54768">MSGKDRPLQQLSSNAISAKELARSLGLVKKTPSSSTSRKRDQEKEIKRRQHFTYLIVLDFESTCWKDKKLNYGPEIIEFPAVLLNTSTGELESEFQMFVQPREHAKLSEFCRELTGITQAQVDDGIPIGTCLMLFGRWLQEMKDKKGFKFPCEQVQKKDQEKTPESLLKWCTFVTWSDWDLGTCLKNECYRKQLRMPHPLRSWIDLRATYKNFYSRKPQGLAGALQDLGIKFSGREHSGLDDARNTARLAWRMISDGCLMQITKTIDGMLEKLWMIVTQNGPSQSDSNKVSETAHTNTSSNKDFFKSSSESKNSAQAELTKFQIKPSKTSERNVRESLNFSRVHAEDRVEREVIAGLCQHNIAGKNKFTGSGVDYPSDKMTIVKGKDHIVIMQRNEAKTDENCRAVAVVPGLKRRAPQGIGSLTSLSNVCSVSNTGCDYTPKCLITPSTSLSTVNKRARGCYGGLKSETPKSSTPGRILKQGLLSKH</sequence>
<gene>
    <name evidence="6" type="primary">ERI2_1</name>
    <name evidence="6" type="ORF">OS493_013163</name>
</gene>
<dbReference type="GO" id="GO:0003676">
    <property type="term" value="F:nucleic acid binding"/>
    <property type="evidence" value="ECO:0007669"/>
    <property type="project" value="InterPro"/>
</dbReference>
<protein>
    <submittedName>
        <fullName evidence="6">ERI1 exoribonuclease 2</fullName>
    </submittedName>
</protein>
<dbReference type="InterPro" id="IPR036397">
    <property type="entry name" value="RNaseH_sf"/>
</dbReference>
<dbReference type="InterPro" id="IPR012337">
    <property type="entry name" value="RNaseH-like_sf"/>
</dbReference>
<feature type="domain" description="Exonuclease" evidence="5">
    <location>
        <begin position="54"/>
        <end position="259"/>
    </location>
</feature>
<comment type="caution">
    <text evidence="6">The sequence shown here is derived from an EMBL/GenBank/DDBJ whole genome shotgun (WGS) entry which is preliminary data.</text>
</comment>
<feature type="compositionally biased region" description="Polar residues" evidence="4">
    <location>
        <begin position="281"/>
        <end position="317"/>
    </location>
</feature>
<dbReference type="CDD" id="cd06133">
    <property type="entry name" value="ERI-1_3'hExo_like"/>
    <property type="match status" value="1"/>
</dbReference>
<reference evidence="6" key="1">
    <citation type="submission" date="2023-01" db="EMBL/GenBank/DDBJ databases">
        <title>Genome assembly of the deep-sea coral Lophelia pertusa.</title>
        <authorList>
            <person name="Herrera S."/>
            <person name="Cordes E."/>
        </authorList>
    </citation>
    <scope>NUCLEOTIDE SEQUENCE</scope>
    <source>
        <strain evidence="6">USNM1676648</strain>
        <tissue evidence="6">Polyp</tissue>
    </source>
</reference>
<dbReference type="SUPFAM" id="SSF53098">
    <property type="entry name" value="Ribonuclease H-like"/>
    <property type="match status" value="1"/>
</dbReference>
<evidence type="ECO:0000256" key="2">
    <source>
        <dbReference type="ARBA" id="ARBA00022801"/>
    </source>
</evidence>
<evidence type="ECO:0000313" key="6">
    <source>
        <dbReference type="EMBL" id="KAJ7362074.1"/>
    </source>
</evidence>
<dbReference type="PANTHER" id="PTHR23044:SF61">
    <property type="entry name" value="3'-5' EXORIBONUCLEASE 1-RELATED"/>
    <property type="match status" value="1"/>
</dbReference>
<dbReference type="Proteomes" id="UP001163046">
    <property type="component" value="Unassembled WGS sequence"/>
</dbReference>
<keyword evidence="7" id="KW-1185">Reference proteome</keyword>
<dbReference type="InterPro" id="IPR013520">
    <property type="entry name" value="Ribonucl_H"/>
</dbReference>
<dbReference type="OrthoDB" id="448399at2759"/>
<dbReference type="SMART" id="SM00479">
    <property type="entry name" value="EXOIII"/>
    <property type="match status" value="1"/>
</dbReference>
<feature type="region of interest" description="Disordered" evidence="4">
    <location>
        <begin position="281"/>
        <end position="333"/>
    </location>
</feature>
<dbReference type="InterPro" id="IPR051274">
    <property type="entry name" value="3-5_Exoribonuclease"/>
</dbReference>
<organism evidence="6 7">
    <name type="scientific">Desmophyllum pertusum</name>
    <dbReference type="NCBI Taxonomy" id="174260"/>
    <lineage>
        <taxon>Eukaryota</taxon>
        <taxon>Metazoa</taxon>
        <taxon>Cnidaria</taxon>
        <taxon>Anthozoa</taxon>
        <taxon>Hexacorallia</taxon>
        <taxon>Scleractinia</taxon>
        <taxon>Caryophylliina</taxon>
        <taxon>Caryophylliidae</taxon>
        <taxon>Desmophyllum</taxon>
    </lineage>
</organism>
<evidence type="ECO:0000313" key="7">
    <source>
        <dbReference type="Proteomes" id="UP001163046"/>
    </source>
</evidence>
<keyword evidence="3" id="KW-0269">Exonuclease</keyword>
<accession>A0A9W9YT65</accession>
<evidence type="ECO:0000256" key="3">
    <source>
        <dbReference type="ARBA" id="ARBA00022839"/>
    </source>
</evidence>
<dbReference type="PANTHER" id="PTHR23044">
    <property type="entry name" value="3'-5' EXONUCLEASE ERI1-RELATED"/>
    <property type="match status" value="1"/>
</dbReference>